<evidence type="ECO:0008006" key="3">
    <source>
        <dbReference type="Google" id="ProtNLM"/>
    </source>
</evidence>
<accession>L9XF17</accession>
<name>L9XF17_9EURY</name>
<keyword evidence="2" id="KW-1185">Reference proteome</keyword>
<comment type="caution">
    <text evidence="1">The sequence shown here is derived from an EMBL/GenBank/DDBJ whole genome shotgun (WGS) entry which is preliminary data.</text>
</comment>
<gene>
    <name evidence="1" type="ORF">C491_03435</name>
</gene>
<dbReference type="STRING" id="1227497.C491_03435"/>
<reference evidence="1 2" key="1">
    <citation type="journal article" date="2014" name="PLoS Genet.">
        <title>Phylogenetically driven sequencing of extremely halophilic archaea reveals strategies for static and dynamic osmo-response.</title>
        <authorList>
            <person name="Becker E.A."/>
            <person name="Seitzer P.M."/>
            <person name="Tritt A."/>
            <person name="Larsen D."/>
            <person name="Krusor M."/>
            <person name="Yao A.I."/>
            <person name="Wu D."/>
            <person name="Madern D."/>
            <person name="Eisen J.A."/>
            <person name="Darling A.E."/>
            <person name="Facciotti M.T."/>
        </authorList>
    </citation>
    <scope>NUCLEOTIDE SEQUENCE [LARGE SCALE GENOMIC DNA]</scope>
    <source>
        <strain evidence="1 2">DSM 10524</strain>
    </source>
</reference>
<evidence type="ECO:0000313" key="1">
    <source>
        <dbReference type="EMBL" id="ELY60315.1"/>
    </source>
</evidence>
<dbReference type="Proteomes" id="UP000011688">
    <property type="component" value="Unassembled WGS sequence"/>
</dbReference>
<evidence type="ECO:0000313" key="2">
    <source>
        <dbReference type="Proteomes" id="UP000011688"/>
    </source>
</evidence>
<organism evidence="1 2">
    <name type="scientific">Natronococcus amylolyticus DSM 10524</name>
    <dbReference type="NCBI Taxonomy" id="1227497"/>
    <lineage>
        <taxon>Archaea</taxon>
        <taxon>Methanobacteriati</taxon>
        <taxon>Methanobacteriota</taxon>
        <taxon>Stenosarchaea group</taxon>
        <taxon>Halobacteria</taxon>
        <taxon>Halobacteriales</taxon>
        <taxon>Natrialbaceae</taxon>
        <taxon>Natronococcus</taxon>
    </lineage>
</organism>
<dbReference type="EMBL" id="AOIB01000013">
    <property type="protein sequence ID" value="ELY60315.1"/>
    <property type="molecule type" value="Genomic_DNA"/>
</dbReference>
<sequence length="42" mass="4390">MNARCPECSDGLGELIGKNYASGDVSADFECPGCGHAWDVTL</sequence>
<dbReference type="RefSeq" id="WP_005553792.1">
    <property type="nucleotide sequence ID" value="NZ_AOIB01000013.1"/>
</dbReference>
<proteinExistence type="predicted"/>
<protein>
    <recommendedName>
        <fullName evidence="3">Small CPxCG-related zinc finger protein</fullName>
    </recommendedName>
</protein>
<dbReference type="AlphaFoldDB" id="L9XF17"/>